<dbReference type="RefSeq" id="WP_092961630.1">
    <property type="nucleotide sequence ID" value="NZ_FOSQ01000008.1"/>
</dbReference>
<proteinExistence type="predicted"/>
<accession>A0A1I4CX08</accession>
<protein>
    <submittedName>
        <fullName evidence="1">Uncharacterized protein</fullName>
    </submittedName>
</protein>
<dbReference type="Proteomes" id="UP000199473">
    <property type="component" value="Unassembled WGS sequence"/>
</dbReference>
<dbReference type="OrthoDB" id="7360873at2"/>
<dbReference type="AlphaFoldDB" id="A0A1I4CX08"/>
<dbReference type="EMBL" id="FOSQ01000008">
    <property type="protein sequence ID" value="SFK84421.1"/>
    <property type="molecule type" value="Genomic_DNA"/>
</dbReference>
<organism evidence="1 2">
    <name type="scientific">Falsiroseomonas stagni DSM 19981</name>
    <dbReference type="NCBI Taxonomy" id="1123062"/>
    <lineage>
        <taxon>Bacteria</taxon>
        <taxon>Pseudomonadati</taxon>
        <taxon>Pseudomonadota</taxon>
        <taxon>Alphaproteobacteria</taxon>
        <taxon>Acetobacterales</taxon>
        <taxon>Roseomonadaceae</taxon>
        <taxon>Falsiroseomonas</taxon>
    </lineage>
</organism>
<evidence type="ECO:0000313" key="2">
    <source>
        <dbReference type="Proteomes" id="UP000199473"/>
    </source>
</evidence>
<evidence type="ECO:0000313" key="1">
    <source>
        <dbReference type="EMBL" id="SFK84421.1"/>
    </source>
</evidence>
<keyword evidence="2" id="KW-1185">Reference proteome</keyword>
<reference evidence="1 2" key="1">
    <citation type="submission" date="2016-10" db="EMBL/GenBank/DDBJ databases">
        <authorList>
            <person name="de Groot N.N."/>
        </authorList>
    </citation>
    <scope>NUCLEOTIDE SEQUENCE [LARGE SCALE GENOMIC DNA]</scope>
    <source>
        <strain evidence="1 2">DSM 19981</strain>
    </source>
</reference>
<sequence length="150" mass="16633">MAVHRRREPRHAMPKEVRHILFTPEELLRAVMEQAMKGRPTPAQTTDSFHLELAADPRGDVVARIVRRRAGGRSTMSWEVSRQELHQVLLTLCRGARIPLPVRGDKRLGLSGANLCLTVVTGAHPGPPLVGDGSIRYADPELEPFMPVPV</sequence>
<name>A0A1I4CX08_9PROT</name>
<gene>
    <name evidence="1" type="ORF">SAMN02745775_108188</name>
</gene>